<proteinExistence type="predicted"/>
<gene>
    <name evidence="2" type="ordered locus">sce2385</name>
</gene>
<dbReference type="KEGG" id="scl:sce2385"/>
<reference evidence="2 3" key="1">
    <citation type="journal article" date="2007" name="Nat. Biotechnol.">
        <title>Complete genome sequence of the myxobacterium Sorangium cellulosum.</title>
        <authorList>
            <person name="Schneiker S."/>
            <person name="Perlova O."/>
            <person name="Kaiser O."/>
            <person name="Gerth K."/>
            <person name="Alici A."/>
            <person name="Altmeyer M.O."/>
            <person name="Bartels D."/>
            <person name="Bekel T."/>
            <person name="Beyer S."/>
            <person name="Bode E."/>
            <person name="Bode H.B."/>
            <person name="Bolten C.J."/>
            <person name="Choudhuri J.V."/>
            <person name="Doss S."/>
            <person name="Elnakady Y.A."/>
            <person name="Frank B."/>
            <person name="Gaigalat L."/>
            <person name="Goesmann A."/>
            <person name="Groeger C."/>
            <person name="Gross F."/>
            <person name="Jelsbak L."/>
            <person name="Jelsbak L."/>
            <person name="Kalinowski J."/>
            <person name="Kegler C."/>
            <person name="Knauber T."/>
            <person name="Konietzny S."/>
            <person name="Kopp M."/>
            <person name="Krause L."/>
            <person name="Krug D."/>
            <person name="Linke B."/>
            <person name="Mahmud T."/>
            <person name="Martinez-Arias R."/>
            <person name="McHardy A.C."/>
            <person name="Merai M."/>
            <person name="Meyer F."/>
            <person name="Mormann S."/>
            <person name="Munoz-Dorado J."/>
            <person name="Perez J."/>
            <person name="Pradella S."/>
            <person name="Rachid S."/>
            <person name="Raddatz G."/>
            <person name="Rosenau F."/>
            <person name="Rueckert C."/>
            <person name="Sasse F."/>
            <person name="Scharfe M."/>
            <person name="Schuster S.C."/>
            <person name="Suen G."/>
            <person name="Treuner-Lange A."/>
            <person name="Velicer G.J."/>
            <person name="Vorholter F.-J."/>
            <person name="Weissman K.J."/>
            <person name="Welch R.D."/>
            <person name="Wenzel S.C."/>
            <person name="Whitworth D.E."/>
            <person name="Wilhelm S."/>
            <person name="Wittmann C."/>
            <person name="Bloecker H."/>
            <person name="Puehler A."/>
            <person name="Mueller R."/>
        </authorList>
    </citation>
    <scope>NUCLEOTIDE SEQUENCE [LARGE SCALE GENOMIC DNA]</scope>
    <source>
        <strain evidence="3">So ce56</strain>
    </source>
</reference>
<dbReference type="Pfam" id="PF04738">
    <property type="entry name" value="Lant_dehydr_N"/>
    <property type="match status" value="1"/>
</dbReference>
<evidence type="ECO:0000313" key="3">
    <source>
        <dbReference type="Proteomes" id="UP000002139"/>
    </source>
</evidence>
<sequence length="773" mass="85414">MPLAGGPFGLWPIACVRGAGFPAQTILSLAAPGTAAMLDRVLDAEGAAPAKSVIHADLQRSFEVETARVSEALRAAVQDDRFREAVVWQNRRALHTGLDGLLRKPPGHRDKKTRQREALVASYLQRYCVKNDSIGFFGPIGWCRIGRGPEAMTARPGPGLLAARKVYFESWAIDAIASRLSSDPELRPFAAPRLFPYIRVDGGALQVPTVGAMPLTPAQAAVLEGCDGVTTARALARRLTSDPSLGLGGEAEVFEILDRACAMGVMAWDFEVALQLSPEEALRRALAGIEDPALRERARLPLDELERARDEVAAAAGDSRALDAAMTRLEDTFHRLTGAATTRSDGEMYAARTLVYEDCRRDLDLEIGAPLLRKLAPPLSLLLLSGRWVTYEVGRRYVGVLRDLFERLSAQQGGGPVELTVFHKALAEIEPWMREMRGMPEWVGQVQHELQRRWAEILQVPAGARSVERDPAALLADVRRAFDVPRPGWARARYMCPDLMIAARDVEALRRGECELVMGEMHLTHTLTASCFAFQHPSMRELIDLWELDNPAPSVIPVLPKAQWCQRINEIALGSGDLRYAFSREPSPAPAARTLRVADLVVVDHDGALEVHARGGGYRGGLLDFMGMMLSSMVTNALDVLPAEDHTPRLKIGDLVVARERWRFVASQVTFAREEEPLARWLAARRWKRAHGLPRFIFLKSPFEAKPYYADLDSPIFVDTIAKILRRASELDASAKVSVAEMLPSIDDLWLTDADGKRYTCELRLVTFDAKGL</sequence>
<keyword evidence="3" id="KW-1185">Reference proteome</keyword>
<feature type="domain" description="Lantibiotic dehydratase N-terminal" evidence="1">
    <location>
        <begin position="78"/>
        <end position="383"/>
    </location>
</feature>
<organism evidence="2 3">
    <name type="scientific">Sorangium cellulosum (strain So ce56)</name>
    <name type="common">Polyangium cellulosum (strain So ce56)</name>
    <dbReference type="NCBI Taxonomy" id="448385"/>
    <lineage>
        <taxon>Bacteria</taxon>
        <taxon>Pseudomonadati</taxon>
        <taxon>Myxococcota</taxon>
        <taxon>Polyangia</taxon>
        <taxon>Polyangiales</taxon>
        <taxon>Polyangiaceae</taxon>
        <taxon>Sorangium</taxon>
    </lineage>
</organism>
<dbReference type="STRING" id="448385.sce2385"/>
<dbReference type="Proteomes" id="UP000002139">
    <property type="component" value="Chromosome"/>
</dbReference>
<accession>A9G1T5</accession>
<evidence type="ECO:0000313" key="2">
    <source>
        <dbReference type="EMBL" id="CAN92544.1"/>
    </source>
</evidence>
<dbReference type="InterPro" id="IPR006827">
    <property type="entry name" value="Lant_deHydtase_N"/>
</dbReference>
<dbReference type="eggNOG" id="COG1020">
    <property type="taxonomic scope" value="Bacteria"/>
</dbReference>
<evidence type="ECO:0000259" key="1">
    <source>
        <dbReference type="Pfam" id="PF04738"/>
    </source>
</evidence>
<dbReference type="AlphaFoldDB" id="A9G1T5"/>
<dbReference type="HOGENOM" id="CLU_011068_1_0_7"/>
<protein>
    <recommendedName>
        <fullName evidence="1">Lantibiotic dehydratase N-terminal domain-containing protein</fullName>
    </recommendedName>
</protein>
<dbReference type="EMBL" id="AM746676">
    <property type="protein sequence ID" value="CAN92544.1"/>
    <property type="molecule type" value="Genomic_DNA"/>
</dbReference>
<name>A9G1T5_SORC5</name>